<dbReference type="Proteomes" id="UP000015453">
    <property type="component" value="Unassembled WGS sequence"/>
</dbReference>
<dbReference type="EMBL" id="AUSU01004187">
    <property type="protein sequence ID" value="EPS65506.1"/>
    <property type="molecule type" value="Genomic_DNA"/>
</dbReference>
<dbReference type="Pfam" id="PF10294">
    <property type="entry name" value="Methyltransf_16"/>
    <property type="match status" value="1"/>
</dbReference>
<comment type="caution">
    <text evidence="1">The sequence shown here is derived from an EMBL/GenBank/DDBJ whole genome shotgun (WGS) entry which is preliminary data.</text>
</comment>
<evidence type="ECO:0000313" key="1">
    <source>
        <dbReference type="EMBL" id="EPS65506.1"/>
    </source>
</evidence>
<dbReference type="PANTHER" id="PTHR14614">
    <property type="entry name" value="HEPATOCELLULAR CARCINOMA-ASSOCIATED ANTIGEN"/>
    <property type="match status" value="1"/>
</dbReference>
<dbReference type="PANTHER" id="PTHR14614:SF130">
    <property type="entry name" value="PROTEIN-LYSINE N-METHYLTRANSFERASE EEF2KMT"/>
    <property type="match status" value="1"/>
</dbReference>
<evidence type="ECO:0000313" key="2">
    <source>
        <dbReference type="Proteomes" id="UP000015453"/>
    </source>
</evidence>
<dbReference type="InterPro" id="IPR019410">
    <property type="entry name" value="Methyltransf_16"/>
</dbReference>
<feature type="non-terminal residue" evidence="1">
    <location>
        <position position="1"/>
    </location>
</feature>
<proteinExistence type="predicted"/>
<keyword evidence="2" id="KW-1185">Reference proteome</keyword>
<evidence type="ECO:0008006" key="3">
    <source>
        <dbReference type="Google" id="ProtNLM"/>
    </source>
</evidence>
<name>S8CL81_9LAMI</name>
<dbReference type="Gene3D" id="3.40.50.150">
    <property type="entry name" value="Vaccinia Virus protein VP39"/>
    <property type="match status" value="1"/>
</dbReference>
<dbReference type="InterPro" id="IPR029063">
    <property type="entry name" value="SAM-dependent_MTases_sf"/>
</dbReference>
<dbReference type="OrthoDB" id="194386at2759"/>
<sequence length="350" mass="38823">EIGTLVPSSSLQMICAILAMEPIDAVICFARDFGGGSITENVQSFILENCIRTADTQFQGAYLKRLLKKLISEIEYCGGVVLDELYEQYASHMIGLNDWDHCSNGNSKVLKKISFIYPGSSCLDSCGYISSCFGFKKFNVQLMCSTNMLEGDTGCCIWPSSLFMSEFILSHPEIFASKCCFELGSGVGLVGVCLSHVKASKVILSDGDLQTLANMKCNLELNDVKHVHYLHLPWEEESTSENHLRLHGLKPDVILGADIIYDPLCVPHLVKLLAAVLNRDGHWPGRNPVAYVASVIRNVETFDCFVSVAERSGGLSIEDITGKNRVLNFLPYLRSYQRCAVRMMKICYKS</sequence>
<gene>
    <name evidence="1" type="ORF">M569_09272</name>
</gene>
<reference evidence="1 2" key="1">
    <citation type="journal article" date="2013" name="BMC Genomics">
        <title>The miniature genome of a carnivorous plant Genlisea aurea contains a low number of genes and short non-coding sequences.</title>
        <authorList>
            <person name="Leushkin E.V."/>
            <person name="Sutormin R.A."/>
            <person name="Nabieva E.R."/>
            <person name="Penin A.A."/>
            <person name="Kondrashov A.S."/>
            <person name="Logacheva M.D."/>
        </authorList>
    </citation>
    <scope>NUCLEOTIDE SEQUENCE [LARGE SCALE GENOMIC DNA]</scope>
</reference>
<protein>
    <recommendedName>
        <fullName evidence="3">FAM86 N-terminal domain-containing protein</fullName>
    </recommendedName>
</protein>
<accession>S8CL81</accession>
<dbReference type="SUPFAM" id="SSF53335">
    <property type="entry name" value="S-adenosyl-L-methionine-dependent methyltransferases"/>
    <property type="match status" value="1"/>
</dbReference>
<organism evidence="1 2">
    <name type="scientific">Genlisea aurea</name>
    <dbReference type="NCBI Taxonomy" id="192259"/>
    <lineage>
        <taxon>Eukaryota</taxon>
        <taxon>Viridiplantae</taxon>
        <taxon>Streptophyta</taxon>
        <taxon>Embryophyta</taxon>
        <taxon>Tracheophyta</taxon>
        <taxon>Spermatophyta</taxon>
        <taxon>Magnoliopsida</taxon>
        <taxon>eudicotyledons</taxon>
        <taxon>Gunneridae</taxon>
        <taxon>Pentapetalae</taxon>
        <taxon>asterids</taxon>
        <taxon>lamiids</taxon>
        <taxon>Lamiales</taxon>
        <taxon>Lentibulariaceae</taxon>
        <taxon>Genlisea</taxon>
    </lineage>
</organism>
<feature type="non-terminal residue" evidence="1">
    <location>
        <position position="350"/>
    </location>
</feature>
<dbReference type="AlphaFoldDB" id="S8CL81"/>